<reference evidence="1 2" key="1">
    <citation type="journal article" date="2020" name="Cell">
        <title>Large-Scale Comparative Analyses of Tick Genomes Elucidate Their Genetic Diversity and Vector Capacities.</title>
        <authorList>
            <consortium name="Tick Genome and Microbiome Consortium (TIGMIC)"/>
            <person name="Jia N."/>
            <person name="Wang J."/>
            <person name="Shi W."/>
            <person name="Du L."/>
            <person name="Sun Y."/>
            <person name="Zhan W."/>
            <person name="Jiang J.F."/>
            <person name="Wang Q."/>
            <person name="Zhang B."/>
            <person name="Ji P."/>
            <person name="Bell-Sakyi L."/>
            <person name="Cui X.M."/>
            <person name="Yuan T.T."/>
            <person name="Jiang B.G."/>
            <person name="Yang W.F."/>
            <person name="Lam T.T."/>
            <person name="Chang Q.C."/>
            <person name="Ding S.J."/>
            <person name="Wang X.J."/>
            <person name="Zhu J.G."/>
            <person name="Ruan X.D."/>
            <person name="Zhao L."/>
            <person name="Wei J.T."/>
            <person name="Ye R.Z."/>
            <person name="Que T.C."/>
            <person name="Du C.H."/>
            <person name="Zhou Y.H."/>
            <person name="Cheng J.X."/>
            <person name="Dai P.F."/>
            <person name="Guo W.B."/>
            <person name="Han X.H."/>
            <person name="Huang E.J."/>
            <person name="Li L.F."/>
            <person name="Wei W."/>
            <person name="Gao Y.C."/>
            <person name="Liu J.Z."/>
            <person name="Shao H.Z."/>
            <person name="Wang X."/>
            <person name="Wang C.C."/>
            <person name="Yang T.C."/>
            <person name="Huo Q.B."/>
            <person name="Li W."/>
            <person name="Chen H.Y."/>
            <person name="Chen S.E."/>
            <person name="Zhou L.G."/>
            <person name="Ni X.B."/>
            <person name="Tian J.H."/>
            <person name="Sheng Y."/>
            <person name="Liu T."/>
            <person name="Pan Y.S."/>
            <person name="Xia L.Y."/>
            <person name="Li J."/>
            <person name="Zhao F."/>
            <person name="Cao W.C."/>
        </authorList>
    </citation>
    <scope>NUCLEOTIDE SEQUENCE [LARGE SCALE GENOMIC DNA]</scope>
    <source>
        <strain evidence="1">HaeL-2018</strain>
    </source>
</reference>
<dbReference type="AlphaFoldDB" id="A0A9J6FZ74"/>
<organism evidence="1 2">
    <name type="scientific">Haemaphysalis longicornis</name>
    <name type="common">Bush tick</name>
    <dbReference type="NCBI Taxonomy" id="44386"/>
    <lineage>
        <taxon>Eukaryota</taxon>
        <taxon>Metazoa</taxon>
        <taxon>Ecdysozoa</taxon>
        <taxon>Arthropoda</taxon>
        <taxon>Chelicerata</taxon>
        <taxon>Arachnida</taxon>
        <taxon>Acari</taxon>
        <taxon>Parasitiformes</taxon>
        <taxon>Ixodida</taxon>
        <taxon>Ixodoidea</taxon>
        <taxon>Ixodidae</taxon>
        <taxon>Haemaphysalinae</taxon>
        <taxon>Haemaphysalis</taxon>
    </lineage>
</organism>
<comment type="caution">
    <text evidence="1">The sequence shown here is derived from an EMBL/GenBank/DDBJ whole genome shotgun (WGS) entry which is preliminary data.</text>
</comment>
<dbReference type="VEuPathDB" id="VectorBase:HLOH_058078"/>
<accession>A0A9J6FZ74</accession>
<protein>
    <submittedName>
        <fullName evidence="1">Uncharacterized protein</fullName>
    </submittedName>
</protein>
<dbReference type="OrthoDB" id="6511796at2759"/>
<evidence type="ECO:0000313" key="2">
    <source>
        <dbReference type="Proteomes" id="UP000821853"/>
    </source>
</evidence>
<gene>
    <name evidence="1" type="ORF">HPB48_019494</name>
</gene>
<dbReference type="Proteomes" id="UP000821853">
    <property type="component" value="Chromosome 2"/>
</dbReference>
<keyword evidence="2" id="KW-1185">Reference proteome</keyword>
<dbReference type="EMBL" id="JABSTR010000004">
    <property type="protein sequence ID" value="KAH9368482.1"/>
    <property type="molecule type" value="Genomic_DNA"/>
</dbReference>
<name>A0A9J6FZ74_HAELO</name>
<proteinExistence type="predicted"/>
<evidence type="ECO:0000313" key="1">
    <source>
        <dbReference type="EMBL" id="KAH9368482.1"/>
    </source>
</evidence>
<sequence>MFDTRSDNCHDGKQSKARITVLLAANVDGSTKLHSFVNREEELRCMIGLPQHSHVVRMEQGGLCDAGPVRQVADRVDAKLAD</sequence>